<dbReference type="EMBL" id="JAATIQ010000507">
    <property type="protein sequence ID" value="KAF4353358.1"/>
    <property type="molecule type" value="Genomic_DNA"/>
</dbReference>
<feature type="signal peptide" evidence="1">
    <location>
        <begin position="1"/>
        <end position="16"/>
    </location>
</feature>
<feature type="chain" id="PRO_5029664900" evidence="1">
    <location>
        <begin position="17"/>
        <end position="135"/>
    </location>
</feature>
<evidence type="ECO:0000313" key="2">
    <source>
        <dbReference type="EMBL" id="KAF4353358.1"/>
    </source>
</evidence>
<proteinExistence type="predicted"/>
<keyword evidence="1" id="KW-0732">Signal</keyword>
<sequence>MAVLLIAFALGRQKLADSFGQFGDGEGCEVDSYRLPFGCIVDFVVIRCPVKKKDIEMLISVFAALHAPFISKVASCDYSFALNEMMLIAYDATLVLCLLGTMKWETLVLGSGHCLAEWARVGYRLFVQLFFLEYD</sequence>
<dbReference type="AlphaFoldDB" id="A0A7J6E4N2"/>
<evidence type="ECO:0000313" key="3">
    <source>
        <dbReference type="Proteomes" id="UP000583929"/>
    </source>
</evidence>
<reference evidence="2 3" key="1">
    <citation type="journal article" date="2020" name="bioRxiv">
        <title>Sequence and annotation of 42 cannabis genomes reveals extensive copy number variation in cannabinoid synthesis and pathogen resistance genes.</title>
        <authorList>
            <person name="Mckernan K.J."/>
            <person name="Helbert Y."/>
            <person name="Kane L.T."/>
            <person name="Ebling H."/>
            <person name="Zhang L."/>
            <person name="Liu B."/>
            <person name="Eaton Z."/>
            <person name="Mclaughlin S."/>
            <person name="Kingan S."/>
            <person name="Baybayan P."/>
            <person name="Concepcion G."/>
            <person name="Jordan M."/>
            <person name="Riva A."/>
            <person name="Barbazuk W."/>
            <person name="Harkins T."/>
        </authorList>
    </citation>
    <scope>NUCLEOTIDE SEQUENCE [LARGE SCALE GENOMIC DNA]</scope>
    <source>
        <strain evidence="3">cv. Jamaican Lion 4</strain>
        <tissue evidence="2">Leaf</tissue>
    </source>
</reference>
<accession>A0A7J6E4N2</accession>
<keyword evidence="3" id="KW-1185">Reference proteome</keyword>
<organism evidence="2 3">
    <name type="scientific">Cannabis sativa</name>
    <name type="common">Hemp</name>
    <name type="synonym">Marijuana</name>
    <dbReference type="NCBI Taxonomy" id="3483"/>
    <lineage>
        <taxon>Eukaryota</taxon>
        <taxon>Viridiplantae</taxon>
        <taxon>Streptophyta</taxon>
        <taxon>Embryophyta</taxon>
        <taxon>Tracheophyta</taxon>
        <taxon>Spermatophyta</taxon>
        <taxon>Magnoliopsida</taxon>
        <taxon>eudicotyledons</taxon>
        <taxon>Gunneridae</taxon>
        <taxon>Pentapetalae</taxon>
        <taxon>rosids</taxon>
        <taxon>fabids</taxon>
        <taxon>Rosales</taxon>
        <taxon>Cannabaceae</taxon>
        <taxon>Cannabis</taxon>
    </lineage>
</organism>
<dbReference type="Proteomes" id="UP000583929">
    <property type="component" value="Unassembled WGS sequence"/>
</dbReference>
<gene>
    <name evidence="2" type="ORF">G4B88_018778</name>
</gene>
<comment type="caution">
    <text evidence="2">The sequence shown here is derived from an EMBL/GenBank/DDBJ whole genome shotgun (WGS) entry which is preliminary data.</text>
</comment>
<name>A0A7J6E4N2_CANSA</name>
<evidence type="ECO:0000256" key="1">
    <source>
        <dbReference type="SAM" id="SignalP"/>
    </source>
</evidence>
<protein>
    <submittedName>
        <fullName evidence="2">Uncharacterized protein</fullName>
    </submittedName>
</protein>